<dbReference type="AlphaFoldDB" id="A0A8K1C694"/>
<reference evidence="3" key="1">
    <citation type="submission" date="2019-03" db="EMBL/GenBank/DDBJ databases">
        <title>Long read genome sequence of the mycoparasitic Pythium oligandrum ATCC 38472 isolated from sugarbeet rhizosphere.</title>
        <authorList>
            <person name="Gaulin E."/>
        </authorList>
    </citation>
    <scope>NUCLEOTIDE SEQUENCE</scope>
    <source>
        <strain evidence="3">ATCC 38472_TT</strain>
    </source>
</reference>
<keyword evidence="4" id="KW-1185">Reference proteome</keyword>
<dbReference type="Pfam" id="PF14033">
    <property type="entry name" value="DUF4246"/>
    <property type="match status" value="1"/>
</dbReference>
<dbReference type="PANTHER" id="PTHR33119:SF1">
    <property type="entry name" value="FE2OG DIOXYGENASE DOMAIN-CONTAINING PROTEIN"/>
    <property type="match status" value="1"/>
</dbReference>
<gene>
    <name evidence="3" type="ORF">Poli38472_006827</name>
</gene>
<evidence type="ECO:0000313" key="3">
    <source>
        <dbReference type="EMBL" id="TMW56817.1"/>
    </source>
</evidence>
<organism evidence="3 4">
    <name type="scientific">Pythium oligandrum</name>
    <name type="common">Mycoparasitic fungus</name>
    <dbReference type="NCBI Taxonomy" id="41045"/>
    <lineage>
        <taxon>Eukaryota</taxon>
        <taxon>Sar</taxon>
        <taxon>Stramenopiles</taxon>
        <taxon>Oomycota</taxon>
        <taxon>Peronosporomycetes</taxon>
        <taxon>Pythiales</taxon>
        <taxon>Pythiaceae</taxon>
        <taxon>Pythium</taxon>
    </lineage>
</organism>
<evidence type="ECO:0000259" key="2">
    <source>
        <dbReference type="Pfam" id="PF14033"/>
    </source>
</evidence>
<accession>A0A8K1C694</accession>
<protein>
    <recommendedName>
        <fullName evidence="2">DUF4246 domain-containing protein</fullName>
    </recommendedName>
</protein>
<evidence type="ECO:0000313" key="4">
    <source>
        <dbReference type="Proteomes" id="UP000794436"/>
    </source>
</evidence>
<dbReference type="Gene3D" id="1.10.10.2360">
    <property type="match status" value="3"/>
</dbReference>
<proteinExistence type="predicted"/>
<feature type="region of interest" description="Disordered" evidence="1">
    <location>
        <begin position="30"/>
        <end position="51"/>
    </location>
</feature>
<feature type="domain" description="DUF4246" evidence="2">
    <location>
        <begin position="523"/>
        <end position="944"/>
    </location>
</feature>
<dbReference type="OrthoDB" id="415532at2759"/>
<name>A0A8K1C694_PYTOL</name>
<dbReference type="InterPro" id="IPR049192">
    <property type="entry name" value="DUF4246_C"/>
</dbReference>
<dbReference type="PANTHER" id="PTHR33119">
    <property type="entry name" value="IFI3P"/>
    <property type="match status" value="1"/>
</dbReference>
<comment type="caution">
    <text evidence="3">The sequence shown here is derived from an EMBL/GenBank/DDBJ whole genome shotgun (WGS) entry which is preliminary data.</text>
</comment>
<dbReference type="InterPro" id="IPR025340">
    <property type="entry name" value="DUF4246"/>
</dbReference>
<dbReference type="EMBL" id="SPLM01000145">
    <property type="protein sequence ID" value="TMW56817.1"/>
    <property type="molecule type" value="Genomic_DNA"/>
</dbReference>
<dbReference type="Proteomes" id="UP000794436">
    <property type="component" value="Unassembled WGS sequence"/>
</dbReference>
<evidence type="ECO:0000256" key="1">
    <source>
        <dbReference type="SAM" id="MobiDB-lite"/>
    </source>
</evidence>
<sequence>MTIIREQQPTSCNMADEEAAAAVAALSLNEGEDDHSDNASEGYDSEHPWPRLRVISREQNPRYRPTREVDSDLVFTTITTMPAYQETSQEELRWARYFQDEKALEEEQIGQLEARAMEPPRSQFGTATPQFEGAVATTRTDYLKTFQCITTMPDYLEKSQEELRYEDMLLESHTEEEAVAIARCEVEPTPEEPSTAPLSRQRTRMKPGYEQVLHPSDTGEWRFFVAITAMDAYANKSQEELRVDAYGEFRGPFSPKTRLLPRTIMEIHTRAAIDSMQEKSQSHWDRYVSDDAWRERWLDNAAHNVLRPTLVETIRGWFPVDNPLFTTFVGHETDPILLAPTSEEKSLRIDAFCSLVPFSLDWIDLNEIVGGLAAPPSSVQDEATDTQIDSLAGDKRLADALKLDAYAFVGFYCSMVAFADEMKSVAADLWNMSSIYDVLATRRERIATETAMKMIRNFQTGETIEEAVEHATNVTETRSWILRALELHIHRIVHDMEQVKHQVNQSLHHLIASTELTRDGRDLVRLWTSDAVYFSDTAVDSDATKQLQHEVDVLESCREGERVWAPTQRGPIRFLVDPLKYPFIDRETRRIPCFGEQSYLDPYTQMSAIMHRGSIHSRRYPWAFSFYWVSDELYPRPTFPPRGDFSPEGCDLPDVYEDQEWVSWVENPVSRTFSLVTLDPLVDDYVYCQRLPSEFFVDEGGHVTIESYINNLHPLACRQLYCMIERVFEQMVPAFDGVLSSLLEAFPEPWFVSEWSKPYVRSHLSPRPGFPHSPEPPRGGSHTTFTMKGHRVQVIVSMVEIQLDAETPEFYHEQWHIDARKVERVVASGLYCFGMENLTECRIALRSPVNPPFTMQQDLNSMAAIYGFTPQTDPVIYQDAGSVSIEEGRSVTWPNYLEHQLLPFNVKDKSMPGKLQLLRFMIVDPFHPILSTRDVPPQQLQWTDAGIDAIARKYHLPDAVLDLIQSMTRFGLSAVQAEEERVKVEASSVLQYL</sequence>